<sequence>MKMNALKKELDGALPGLAASILISVVSQYLARFLPTLGAALIAILLGMLLGNTLLNRPELSQGTKFSEKRLLEYAIVLNGLILDFQVLKSAGIKGFIFIILQMGLTIFVTYRLGKFFGFGKRFSLLMGAGNAVCGSSAIGTVAPIVKADNKDKGISITIVNLTGTALMILLPLLGAVLYGSDTLRTSALIGGTVQSVGQVVAAAKLVNDDVVTLATVFKLMRVLLIIGVAVLYGRMNMNEGEPLFTRKKRAGVTAASEGSGGAESAASPAAVSYGVPWFLTGFVVLFLIRSFIGVPDSALVASKAISSQFEVAALAAIGMRVKFADIIKEGPKAMLYGLTVGAVQVAMAVVLIRVFFG</sequence>
<protein>
    <submittedName>
        <fullName evidence="8">Putative integral membrane protein (TIGR00698 family)</fullName>
    </submittedName>
</protein>
<accession>A0A2T5IK22</accession>
<evidence type="ECO:0000313" key="8">
    <source>
        <dbReference type="EMBL" id="PTQ84166.1"/>
    </source>
</evidence>
<evidence type="ECO:0000256" key="2">
    <source>
        <dbReference type="ARBA" id="ARBA00007977"/>
    </source>
</evidence>
<comment type="subcellular location">
    <subcellularLocation>
        <location evidence="1">Cell membrane</location>
        <topology evidence="1">Multi-pass membrane protein</topology>
    </subcellularLocation>
</comment>
<proteinExistence type="inferred from homology"/>
<feature type="transmembrane region" description="Helical" evidence="7">
    <location>
        <begin position="123"/>
        <end position="143"/>
    </location>
</feature>
<feature type="transmembrane region" description="Helical" evidence="7">
    <location>
        <begin position="334"/>
        <end position="357"/>
    </location>
</feature>
<evidence type="ECO:0000256" key="7">
    <source>
        <dbReference type="SAM" id="Phobius"/>
    </source>
</evidence>
<evidence type="ECO:0000256" key="1">
    <source>
        <dbReference type="ARBA" id="ARBA00004651"/>
    </source>
</evidence>
<keyword evidence="9" id="KW-1185">Reference proteome</keyword>
<dbReference type="Pfam" id="PF03601">
    <property type="entry name" value="Cons_hypoth698"/>
    <property type="match status" value="1"/>
</dbReference>
<keyword evidence="3" id="KW-1003">Cell membrane</keyword>
<feature type="transmembrane region" description="Helical" evidence="7">
    <location>
        <begin position="93"/>
        <end position="111"/>
    </location>
</feature>
<keyword evidence="5 7" id="KW-1133">Transmembrane helix</keyword>
<dbReference type="Proteomes" id="UP000244161">
    <property type="component" value="Unassembled WGS sequence"/>
</dbReference>
<feature type="transmembrane region" description="Helical" evidence="7">
    <location>
        <begin position="271"/>
        <end position="293"/>
    </location>
</feature>
<dbReference type="RefSeq" id="WP_342749372.1">
    <property type="nucleotide sequence ID" value="NZ_QAOM01000010.1"/>
</dbReference>
<reference evidence="8 9" key="1">
    <citation type="submission" date="2018-04" db="EMBL/GenBank/DDBJ databases">
        <title>Genomic Encyclopedia of Archaeal and Bacterial Type Strains, Phase II (KMG-II): from individual species to whole genera.</title>
        <authorList>
            <person name="Goeker M."/>
        </authorList>
    </citation>
    <scope>NUCLEOTIDE SEQUENCE [LARGE SCALE GENOMIC DNA]</scope>
    <source>
        <strain evidence="8 9">DSM 18806</strain>
    </source>
</reference>
<dbReference type="PANTHER" id="PTHR30106:SF2">
    <property type="entry name" value="UPF0324 INNER MEMBRANE PROTEIN YEIH"/>
    <property type="match status" value="1"/>
</dbReference>
<comment type="caution">
    <text evidence="8">The sequence shown here is derived from an EMBL/GenBank/DDBJ whole genome shotgun (WGS) entry which is preliminary data.</text>
</comment>
<gene>
    <name evidence="8" type="ORF">C8U37_11083</name>
</gene>
<evidence type="ECO:0000256" key="5">
    <source>
        <dbReference type="ARBA" id="ARBA00022989"/>
    </source>
</evidence>
<evidence type="ECO:0000256" key="3">
    <source>
        <dbReference type="ARBA" id="ARBA00022475"/>
    </source>
</evidence>
<dbReference type="EMBL" id="QAOM01000010">
    <property type="protein sequence ID" value="PTQ84166.1"/>
    <property type="molecule type" value="Genomic_DNA"/>
</dbReference>
<dbReference type="PANTHER" id="PTHR30106">
    <property type="entry name" value="INNER MEMBRANE PROTEIN YEIH-RELATED"/>
    <property type="match status" value="1"/>
</dbReference>
<organism evidence="8 9">
    <name type="scientific">Trichococcus patagoniensis</name>
    <dbReference type="NCBI Taxonomy" id="382641"/>
    <lineage>
        <taxon>Bacteria</taxon>
        <taxon>Bacillati</taxon>
        <taxon>Bacillota</taxon>
        <taxon>Bacilli</taxon>
        <taxon>Lactobacillales</taxon>
        <taxon>Carnobacteriaceae</taxon>
        <taxon>Trichococcus</taxon>
    </lineage>
</organism>
<evidence type="ECO:0000256" key="4">
    <source>
        <dbReference type="ARBA" id="ARBA00022692"/>
    </source>
</evidence>
<feature type="transmembrane region" description="Helical" evidence="7">
    <location>
        <begin position="37"/>
        <end position="55"/>
    </location>
</feature>
<name>A0A2T5IK22_9LACT</name>
<feature type="transmembrane region" description="Helical" evidence="7">
    <location>
        <begin position="12"/>
        <end position="31"/>
    </location>
</feature>
<feature type="transmembrane region" description="Helical" evidence="7">
    <location>
        <begin position="212"/>
        <end position="233"/>
    </location>
</feature>
<keyword evidence="6 7" id="KW-0472">Membrane</keyword>
<comment type="similarity">
    <text evidence="2">Belongs to the UPF0324 family.</text>
</comment>
<keyword evidence="4 7" id="KW-0812">Transmembrane</keyword>
<dbReference type="InterPro" id="IPR018383">
    <property type="entry name" value="UPF0324_pro"/>
</dbReference>
<dbReference type="GO" id="GO:0005886">
    <property type="term" value="C:plasma membrane"/>
    <property type="evidence" value="ECO:0007669"/>
    <property type="project" value="UniProtKB-SubCell"/>
</dbReference>
<feature type="transmembrane region" description="Helical" evidence="7">
    <location>
        <begin position="155"/>
        <end position="179"/>
    </location>
</feature>
<evidence type="ECO:0000313" key="9">
    <source>
        <dbReference type="Proteomes" id="UP000244161"/>
    </source>
</evidence>
<dbReference type="AlphaFoldDB" id="A0A2T5IK22"/>
<evidence type="ECO:0000256" key="6">
    <source>
        <dbReference type="ARBA" id="ARBA00023136"/>
    </source>
</evidence>